<gene>
    <name evidence="2" type="ORF">SM116_16945</name>
</gene>
<keyword evidence="1" id="KW-1133">Transmembrane helix</keyword>
<dbReference type="SUPFAM" id="SSF103473">
    <property type="entry name" value="MFS general substrate transporter"/>
    <property type="match status" value="1"/>
</dbReference>
<reference evidence="2 3" key="1">
    <citation type="submission" date="2023-11" db="EMBL/GenBank/DDBJ databases">
        <title>Genome sequence of Microbacterium rhizosphaerae KACC 19337.</title>
        <authorList>
            <person name="Choi H."/>
            <person name="Kim S."/>
            <person name="Kim Y."/>
            <person name="Kwon S.-W."/>
            <person name="Heo J."/>
        </authorList>
    </citation>
    <scope>NUCLEOTIDE SEQUENCE [LARGE SCALE GENOMIC DNA]</scope>
    <source>
        <strain evidence="2 3">KACC 19337</strain>
    </source>
</reference>
<dbReference type="RefSeq" id="WP_320942138.1">
    <property type="nucleotide sequence ID" value="NZ_BAABEU010000001.1"/>
</dbReference>
<dbReference type="Proteomes" id="UP001323798">
    <property type="component" value="Chromosome"/>
</dbReference>
<name>A0ABZ0SQB0_9MICO</name>
<accession>A0ABZ0SQB0</accession>
<dbReference type="InterPro" id="IPR036259">
    <property type="entry name" value="MFS_trans_sf"/>
</dbReference>
<feature type="transmembrane region" description="Helical" evidence="1">
    <location>
        <begin position="59"/>
        <end position="82"/>
    </location>
</feature>
<keyword evidence="3" id="KW-1185">Reference proteome</keyword>
<keyword evidence="1" id="KW-0812">Transmembrane</keyword>
<evidence type="ECO:0000313" key="2">
    <source>
        <dbReference type="EMBL" id="WPR89422.1"/>
    </source>
</evidence>
<evidence type="ECO:0000313" key="3">
    <source>
        <dbReference type="Proteomes" id="UP001323798"/>
    </source>
</evidence>
<protein>
    <recommendedName>
        <fullName evidence="4">MFS transporter</fullName>
    </recommendedName>
</protein>
<proteinExistence type="predicted"/>
<keyword evidence="1" id="KW-0472">Membrane</keyword>
<evidence type="ECO:0000256" key="1">
    <source>
        <dbReference type="SAM" id="Phobius"/>
    </source>
</evidence>
<sequence length="97" mass="10685">MLHIRPFTESPAYSNIFRTTMMQSATPDEMRGRLQGIFTLVLAAGPRLGDVLAGFTAALIALWFPPIAGGILILVVVGALYATRRRFRHYDALEPVP</sequence>
<dbReference type="EMBL" id="CP139368">
    <property type="protein sequence ID" value="WPR89422.1"/>
    <property type="molecule type" value="Genomic_DNA"/>
</dbReference>
<organism evidence="2 3">
    <name type="scientific">Microbacterium rhizosphaerae</name>
    <dbReference type="NCBI Taxonomy" id="1678237"/>
    <lineage>
        <taxon>Bacteria</taxon>
        <taxon>Bacillati</taxon>
        <taxon>Actinomycetota</taxon>
        <taxon>Actinomycetes</taxon>
        <taxon>Micrococcales</taxon>
        <taxon>Microbacteriaceae</taxon>
        <taxon>Microbacterium</taxon>
    </lineage>
</organism>
<evidence type="ECO:0008006" key="4">
    <source>
        <dbReference type="Google" id="ProtNLM"/>
    </source>
</evidence>